<dbReference type="EMBL" id="BARW01029722">
    <property type="protein sequence ID" value="GAJ12560.1"/>
    <property type="molecule type" value="Genomic_DNA"/>
</dbReference>
<name>X1VS97_9ZZZZ</name>
<gene>
    <name evidence="1" type="ORF">S12H4_47692</name>
</gene>
<organism evidence="1">
    <name type="scientific">marine sediment metagenome</name>
    <dbReference type="NCBI Taxonomy" id="412755"/>
    <lineage>
        <taxon>unclassified sequences</taxon>
        <taxon>metagenomes</taxon>
        <taxon>ecological metagenomes</taxon>
    </lineage>
</organism>
<proteinExistence type="predicted"/>
<reference evidence="1" key="1">
    <citation type="journal article" date="2014" name="Front. Microbiol.">
        <title>High frequency of phylogenetically diverse reductive dehalogenase-homologous genes in deep subseafloor sedimentary metagenomes.</title>
        <authorList>
            <person name="Kawai M."/>
            <person name="Futagami T."/>
            <person name="Toyoda A."/>
            <person name="Takaki Y."/>
            <person name="Nishi S."/>
            <person name="Hori S."/>
            <person name="Arai W."/>
            <person name="Tsubouchi T."/>
            <person name="Morono Y."/>
            <person name="Uchiyama I."/>
            <person name="Ito T."/>
            <person name="Fujiyama A."/>
            <person name="Inagaki F."/>
            <person name="Takami H."/>
        </authorList>
    </citation>
    <scope>NUCLEOTIDE SEQUENCE</scope>
    <source>
        <strain evidence="1">Expedition CK06-06</strain>
    </source>
</reference>
<sequence length="69" mass="7518">MFNSSLVYELAVLRPPVQEILQAVPATSPAYPEARRLLTFLSFVATIDEGAVPGNSIVREFLGGSAFEY</sequence>
<protein>
    <submittedName>
        <fullName evidence="1">Uncharacterized protein</fullName>
    </submittedName>
</protein>
<accession>X1VS97</accession>
<dbReference type="AlphaFoldDB" id="X1VS97"/>
<evidence type="ECO:0000313" key="1">
    <source>
        <dbReference type="EMBL" id="GAJ12560.1"/>
    </source>
</evidence>
<comment type="caution">
    <text evidence="1">The sequence shown here is derived from an EMBL/GenBank/DDBJ whole genome shotgun (WGS) entry which is preliminary data.</text>
</comment>